<dbReference type="OrthoDB" id="9806359at2"/>
<dbReference type="EnsemblBacteria" id="ABF39575">
    <property type="protein sequence ID" value="ABF39575"/>
    <property type="gene ID" value="Acid345_0570"/>
</dbReference>
<protein>
    <recommendedName>
        <fullName evidence="2">mannose-1-phosphate guanylyltransferase</fullName>
        <ecNumber evidence="2">2.7.7.13</ecNumber>
    </recommendedName>
</protein>
<dbReference type="Pfam" id="PF00483">
    <property type="entry name" value="NTP_transferase"/>
    <property type="match status" value="1"/>
</dbReference>
<dbReference type="GO" id="GO:0009298">
    <property type="term" value="P:GDP-mannose biosynthetic process"/>
    <property type="evidence" value="ECO:0007669"/>
    <property type="project" value="TreeGrafter"/>
</dbReference>
<dbReference type="SUPFAM" id="SSF53448">
    <property type="entry name" value="Nucleotide-diphospho-sugar transferases"/>
    <property type="match status" value="1"/>
</dbReference>
<name>Q1IU75_KORVE</name>
<dbReference type="eggNOG" id="COG0836">
    <property type="taxonomic scope" value="Bacteria"/>
</dbReference>
<dbReference type="Gene3D" id="3.90.550.10">
    <property type="entry name" value="Spore Coat Polysaccharide Biosynthesis Protein SpsA, Chain A"/>
    <property type="match status" value="1"/>
</dbReference>
<dbReference type="FunFam" id="3.90.550.10:FF:000046">
    <property type="entry name" value="Mannose-1-phosphate guanylyltransferase (GDP)"/>
    <property type="match status" value="1"/>
</dbReference>
<keyword evidence="11" id="KW-1185">Reference proteome</keyword>
<evidence type="ECO:0000256" key="5">
    <source>
        <dbReference type="ARBA" id="ARBA00022741"/>
    </source>
</evidence>
<accession>Q1IU75</accession>
<dbReference type="GO" id="GO:0005525">
    <property type="term" value="F:GTP binding"/>
    <property type="evidence" value="ECO:0007669"/>
    <property type="project" value="UniProtKB-KW"/>
</dbReference>
<evidence type="ECO:0000313" key="10">
    <source>
        <dbReference type="EMBL" id="ABF39575.1"/>
    </source>
</evidence>
<feature type="domain" description="MannoseP isomerase/GMP-like beta-helix" evidence="9">
    <location>
        <begin position="314"/>
        <end position="361"/>
    </location>
</feature>
<dbReference type="InterPro" id="IPR054566">
    <property type="entry name" value="ManC/GMP-like_b-helix"/>
</dbReference>
<dbReference type="EMBL" id="CP000360">
    <property type="protein sequence ID" value="ABF39575.1"/>
    <property type="molecule type" value="Genomic_DNA"/>
</dbReference>
<keyword evidence="5" id="KW-0547">Nucleotide-binding</keyword>
<dbReference type="SUPFAM" id="SSF159283">
    <property type="entry name" value="Guanosine diphospho-D-mannose pyrophosphorylase/mannose-6-phosphate isomerase linker domain"/>
    <property type="match status" value="1"/>
</dbReference>
<sequence length="371" mass="41224">MKKSKANFYPVILAGGRGTRFWPLSRKRMAKQLLPLNSDKSMIQETVERLSALAEKKNFWVVTNDDLLVPIAKQLRALPIKQLIAEPVGRNTAPAIGLAAFILERLDPSAVLGLFPSDHVTSKPEAFKKDIAKAVQIAAAGENIVVLGIKPTRPETGYGYIEVGEQYERGVMRVRRFTEKPNAEKAAEFVESGHYFWNSGVFVWGAKTLANALREHLRETAPFLEKIAASYGTKEFAKTFAKLYPKCENISVDYAVLEPRSAKGEKSSNIFCIPADWGWNDLGSWAALFEHRAAEQQLSEHENVLTSKGAFTHDAGGNFVHSPRKFIAVVGVKDLVVVETDDALLITTRQKSQDVGKVVKFLDEKKLKNLV</sequence>
<feature type="domain" description="Nucleotidyl transferase" evidence="8">
    <location>
        <begin position="10"/>
        <end position="294"/>
    </location>
</feature>
<dbReference type="Pfam" id="PF22640">
    <property type="entry name" value="ManC_GMP_beta-helix"/>
    <property type="match status" value="1"/>
</dbReference>
<dbReference type="InterPro" id="IPR051161">
    <property type="entry name" value="Mannose-6P_isomerase_type2"/>
</dbReference>
<keyword evidence="4" id="KW-0548">Nucleotidyltransferase</keyword>
<organism evidence="10 11">
    <name type="scientific">Koribacter versatilis (strain Ellin345)</name>
    <dbReference type="NCBI Taxonomy" id="204669"/>
    <lineage>
        <taxon>Bacteria</taxon>
        <taxon>Pseudomonadati</taxon>
        <taxon>Acidobacteriota</taxon>
        <taxon>Terriglobia</taxon>
        <taxon>Terriglobales</taxon>
        <taxon>Candidatus Korobacteraceae</taxon>
        <taxon>Candidatus Korobacter</taxon>
    </lineage>
</organism>
<evidence type="ECO:0000256" key="1">
    <source>
        <dbReference type="ARBA" id="ARBA00006115"/>
    </source>
</evidence>
<evidence type="ECO:0000313" key="11">
    <source>
        <dbReference type="Proteomes" id="UP000002432"/>
    </source>
</evidence>
<dbReference type="CDD" id="cd02509">
    <property type="entry name" value="GDP-M1P_Guanylyltransferase"/>
    <property type="match status" value="1"/>
</dbReference>
<keyword evidence="3" id="KW-0808">Transferase</keyword>
<keyword evidence="10" id="KW-0413">Isomerase</keyword>
<evidence type="ECO:0000256" key="2">
    <source>
        <dbReference type="ARBA" id="ARBA00012387"/>
    </source>
</evidence>
<evidence type="ECO:0000256" key="3">
    <source>
        <dbReference type="ARBA" id="ARBA00022679"/>
    </source>
</evidence>
<comment type="similarity">
    <text evidence="1">Belongs to the mannose-6-phosphate isomerase type 2 family.</text>
</comment>
<dbReference type="InterPro" id="IPR029044">
    <property type="entry name" value="Nucleotide-diphossugar_trans"/>
</dbReference>
<dbReference type="EC" id="2.7.7.13" evidence="2"/>
<dbReference type="PANTHER" id="PTHR46390">
    <property type="entry name" value="MANNOSE-1-PHOSPHATE GUANYLYLTRANSFERASE"/>
    <property type="match status" value="1"/>
</dbReference>
<evidence type="ECO:0000256" key="4">
    <source>
        <dbReference type="ARBA" id="ARBA00022695"/>
    </source>
</evidence>
<dbReference type="GO" id="GO:0016853">
    <property type="term" value="F:isomerase activity"/>
    <property type="evidence" value="ECO:0007669"/>
    <property type="project" value="UniProtKB-KW"/>
</dbReference>
<evidence type="ECO:0000256" key="6">
    <source>
        <dbReference type="ARBA" id="ARBA00023134"/>
    </source>
</evidence>
<dbReference type="GO" id="GO:0004475">
    <property type="term" value="F:mannose-1-phosphate guanylyltransferase (GTP) activity"/>
    <property type="evidence" value="ECO:0007669"/>
    <property type="project" value="UniProtKB-EC"/>
</dbReference>
<dbReference type="Proteomes" id="UP000002432">
    <property type="component" value="Chromosome"/>
</dbReference>
<dbReference type="HOGENOM" id="CLU_035527_0_1_0"/>
<comment type="catalytic activity">
    <reaction evidence="7">
        <text>alpha-D-mannose 1-phosphate + GTP + H(+) = GDP-alpha-D-mannose + diphosphate</text>
        <dbReference type="Rhea" id="RHEA:15229"/>
        <dbReference type="ChEBI" id="CHEBI:15378"/>
        <dbReference type="ChEBI" id="CHEBI:33019"/>
        <dbReference type="ChEBI" id="CHEBI:37565"/>
        <dbReference type="ChEBI" id="CHEBI:57527"/>
        <dbReference type="ChEBI" id="CHEBI:58409"/>
        <dbReference type="EC" id="2.7.7.13"/>
    </reaction>
</comment>
<dbReference type="InterPro" id="IPR005835">
    <property type="entry name" value="NTP_transferase_dom"/>
</dbReference>
<dbReference type="PANTHER" id="PTHR46390:SF1">
    <property type="entry name" value="MANNOSE-1-PHOSPHATE GUANYLYLTRANSFERASE"/>
    <property type="match status" value="1"/>
</dbReference>
<dbReference type="RefSeq" id="WP_011521377.1">
    <property type="nucleotide sequence ID" value="NC_008009.1"/>
</dbReference>
<keyword evidence="6" id="KW-0342">GTP-binding</keyword>
<proteinExistence type="inferred from homology"/>
<dbReference type="STRING" id="204669.Acid345_0570"/>
<dbReference type="AlphaFoldDB" id="Q1IU75"/>
<dbReference type="InterPro" id="IPR049577">
    <property type="entry name" value="GMPP_N"/>
</dbReference>
<evidence type="ECO:0000259" key="9">
    <source>
        <dbReference type="Pfam" id="PF22640"/>
    </source>
</evidence>
<reference evidence="10 11" key="1">
    <citation type="journal article" date="2009" name="Appl. Environ. Microbiol.">
        <title>Three genomes from the phylum Acidobacteria provide insight into the lifestyles of these microorganisms in soils.</title>
        <authorList>
            <person name="Ward N.L."/>
            <person name="Challacombe J.F."/>
            <person name="Janssen P.H."/>
            <person name="Henrissat B."/>
            <person name="Coutinho P.M."/>
            <person name="Wu M."/>
            <person name="Xie G."/>
            <person name="Haft D.H."/>
            <person name="Sait M."/>
            <person name="Badger J."/>
            <person name="Barabote R.D."/>
            <person name="Bradley B."/>
            <person name="Brettin T.S."/>
            <person name="Brinkac L.M."/>
            <person name="Bruce D."/>
            <person name="Creasy T."/>
            <person name="Daugherty S.C."/>
            <person name="Davidsen T.M."/>
            <person name="DeBoy R.T."/>
            <person name="Detter J.C."/>
            <person name="Dodson R.J."/>
            <person name="Durkin A.S."/>
            <person name="Ganapathy A."/>
            <person name="Gwinn-Giglio M."/>
            <person name="Han C.S."/>
            <person name="Khouri H."/>
            <person name="Kiss H."/>
            <person name="Kothari S.P."/>
            <person name="Madupu R."/>
            <person name="Nelson K.E."/>
            <person name="Nelson W.C."/>
            <person name="Paulsen I."/>
            <person name="Penn K."/>
            <person name="Ren Q."/>
            <person name="Rosovitz M.J."/>
            <person name="Selengut J.D."/>
            <person name="Shrivastava S."/>
            <person name="Sullivan S.A."/>
            <person name="Tapia R."/>
            <person name="Thompson L.S."/>
            <person name="Watkins K.L."/>
            <person name="Yang Q."/>
            <person name="Yu C."/>
            <person name="Zafar N."/>
            <person name="Zhou L."/>
            <person name="Kuske C.R."/>
        </authorList>
    </citation>
    <scope>NUCLEOTIDE SEQUENCE [LARGE SCALE GENOMIC DNA]</scope>
    <source>
        <strain evidence="10 11">Ellin345</strain>
    </source>
</reference>
<gene>
    <name evidence="10" type="ordered locus">Acid345_0570</name>
</gene>
<dbReference type="KEGG" id="aba:Acid345_0570"/>
<evidence type="ECO:0000259" key="8">
    <source>
        <dbReference type="Pfam" id="PF00483"/>
    </source>
</evidence>
<evidence type="ECO:0000256" key="7">
    <source>
        <dbReference type="ARBA" id="ARBA00047343"/>
    </source>
</evidence>